<organism evidence="1 2">
    <name type="scientific">Wickerhamiella sorbophila</name>
    <dbReference type="NCBI Taxonomy" id="45607"/>
    <lineage>
        <taxon>Eukaryota</taxon>
        <taxon>Fungi</taxon>
        <taxon>Dikarya</taxon>
        <taxon>Ascomycota</taxon>
        <taxon>Saccharomycotina</taxon>
        <taxon>Dipodascomycetes</taxon>
        <taxon>Dipodascales</taxon>
        <taxon>Trichomonascaceae</taxon>
        <taxon>Wickerhamiella</taxon>
    </lineage>
</organism>
<dbReference type="Proteomes" id="UP000238350">
    <property type="component" value="Unassembled WGS sequence"/>
</dbReference>
<dbReference type="GeneID" id="36515149"/>
<protein>
    <submittedName>
        <fullName evidence="1">Uncharacterized protein</fullName>
    </submittedName>
</protein>
<dbReference type="EMBL" id="NDIQ01000001">
    <property type="protein sequence ID" value="PRT53780.1"/>
    <property type="molecule type" value="Genomic_DNA"/>
</dbReference>
<dbReference type="RefSeq" id="XP_024663726.1">
    <property type="nucleotide sequence ID" value="XM_024807958.1"/>
</dbReference>
<keyword evidence="2" id="KW-1185">Reference proteome</keyword>
<evidence type="ECO:0000313" key="2">
    <source>
        <dbReference type="Proteomes" id="UP000238350"/>
    </source>
</evidence>
<evidence type="ECO:0000313" key="1">
    <source>
        <dbReference type="EMBL" id="PRT53780.1"/>
    </source>
</evidence>
<sequence length="313" mass="35277">MDSFDSSAFDPDDDLFANFSSVCLKNNAHLWSKRCSWNIEHDAGEHITTLPINLRAVQTMPRKSRVSIVAPVDLQASRAPAEPMPPFEFPDYQNPKLVDQRHLSSCSFPPTPPSVTEMPLPPPRLQTLRRISEVSLQPLFDDVSPSDASLTELNTLWIPKKLDSPDSELFSFEKPEPLVQEVEHQEPIQPLQTYETKKLIPEFQPMRPLDSNRCSPGLKLKSYATSKKATHRMSVRMRVRPTGNAFGAPLLNNITETFDFDNQWLSSISPLGAPPPSCLKHMQRPIKTSRTSTNHTPFVKVRVSDKQIVVCSP</sequence>
<gene>
    <name evidence="1" type="ORF">B9G98_01400</name>
</gene>
<comment type="caution">
    <text evidence="1">The sequence shown here is derived from an EMBL/GenBank/DDBJ whole genome shotgun (WGS) entry which is preliminary data.</text>
</comment>
<dbReference type="AlphaFoldDB" id="A0A2T0FFM5"/>
<reference evidence="1 2" key="1">
    <citation type="submission" date="2017-04" db="EMBL/GenBank/DDBJ databases">
        <title>Genome sequencing of [Candida] sorbophila.</title>
        <authorList>
            <person name="Ahn J.O."/>
        </authorList>
    </citation>
    <scope>NUCLEOTIDE SEQUENCE [LARGE SCALE GENOMIC DNA]</scope>
    <source>
        <strain evidence="1 2">DS02</strain>
    </source>
</reference>
<proteinExistence type="predicted"/>
<accession>A0A2T0FFM5</accession>
<name>A0A2T0FFM5_9ASCO</name>